<comment type="similarity">
    <text evidence="2 9">Belongs to the glycosyl hydrolase 28 family.</text>
</comment>
<evidence type="ECO:0000256" key="1">
    <source>
        <dbReference type="ARBA" id="ARBA00004191"/>
    </source>
</evidence>
<evidence type="ECO:0000256" key="2">
    <source>
        <dbReference type="ARBA" id="ARBA00008834"/>
    </source>
</evidence>
<comment type="subcellular location">
    <subcellularLocation>
        <location evidence="1">Secreted</location>
        <location evidence="1">Cell wall</location>
    </subcellularLocation>
</comment>
<sequence>MRLHKHLRPLFILWFCSYYSCYSNSQEDALNNYLKEASSYDNQAYPTFFGFIDELESEVEYSKLSRSDDYEDERFGLGSFIKQIVPKLHLKLLMWKILGLKVMVKQMIQRYPAFEEAWKEACSSFGSVLIVPKNKNYLLKPIKFRGPCKSDLTVQIQGTITASDDRCDYKKDRQHWLVFDNIDNLIVDGGGTIDGNGEIWWKNSCKINKTLAITFNDCKNLRVKNLRIKDAQQMHIVFQKCVNVQAINLLVTAPEKSPNTDGIHITNTQNIQIMSSVIKTGDDCISIVDGARNVQATDITCGPGHGISIGSLGKAKSESHVSDVKVDRAKFIGTTNGVRIKTWQKSAVQVQDVVYKNIKGTSASHIAIKIDCSKNFPCKDILMQDVNLVGVGDEKVNASCINLLWSKNGTVIPSCPDEPGALIV</sequence>
<dbReference type="InterPro" id="IPR011050">
    <property type="entry name" value="Pectin_lyase_fold/virulence"/>
</dbReference>
<evidence type="ECO:0000256" key="3">
    <source>
        <dbReference type="ARBA" id="ARBA00022512"/>
    </source>
</evidence>
<dbReference type="InterPro" id="IPR012334">
    <property type="entry name" value="Pectin_lyas_fold"/>
</dbReference>
<reference evidence="11 12" key="1">
    <citation type="submission" date="2020-10" db="EMBL/GenBank/DDBJ databases">
        <title>The Coptis chinensis genome and diversification of protoberbering-type alkaloids.</title>
        <authorList>
            <person name="Wang B."/>
            <person name="Shu S."/>
            <person name="Song C."/>
            <person name="Liu Y."/>
        </authorList>
    </citation>
    <scope>NUCLEOTIDE SEQUENCE [LARGE SCALE GENOMIC DNA]</scope>
    <source>
        <strain evidence="11">HL-2020</strain>
        <tissue evidence="11">Leaf</tissue>
    </source>
</reference>
<dbReference type="Pfam" id="PF00295">
    <property type="entry name" value="Glyco_hydro_28"/>
    <property type="match status" value="1"/>
</dbReference>
<evidence type="ECO:0000256" key="6">
    <source>
        <dbReference type="ARBA" id="ARBA00023295"/>
    </source>
</evidence>
<dbReference type="SUPFAM" id="SSF51126">
    <property type="entry name" value="Pectin lyase-like"/>
    <property type="match status" value="1"/>
</dbReference>
<organism evidence="11 12">
    <name type="scientific">Coptis chinensis</name>
    <dbReference type="NCBI Taxonomy" id="261450"/>
    <lineage>
        <taxon>Eukaryota</taxon>
        <taxon>Viridiplantae</taxon>
        <taxon>Streptophyta</taxon>
        <taxon>Embryophyta</taxon>
        <taxon>Tracheophyta</taxon>
        <taxon>Spermatophyta</taxon>
        <taxon>Magnoliopsida</taxon>
        <taxon>Ranunculales</taxon>
        <taxon>Ranunculaceae</taxon>
        <taxon>Coptidoideae</taxon>
        <taxon>Coptis</taxon>
    </lineage>
</organism>
<evidence type="ECO:0000256" key="9">
    <source>
        <dbReference type="RuleBase" id="RU361169"/>
    </source>
</evidence>
<comment type="caution">
    <text evidence="11">The sequence shown here is derived from an EMBL/GenBank/DDBJ whole genome shotgun (WGS) entry which is preliminary data.</text>
</comment>
<accession>A0A835H3L5</accession>
<feature type="chain" id="PRO_5032270534" description="Polygalacturonase" evidence="10">
    <location>
        <begin position="26"/>
        <end position="424"/>
    </location>
</feature>
<evidence type="ECO:0000256" key="4">
    <source>
        <dbReference type="ARBA" id="ARBA00022525"/>
    </source>
</evidence>
<dbReference type="PANTHER" id="PTHR31375">
    <property type="match status" value="1"/>
</dbReference>
<evidence type="ECO:0000256" key="10">
    <source>
        <dbReference type="SAM" id="SignalP"/>
    </source>
</evidence>
<evidence type="ECO:0000256" key="7">
    <source>
        <dbReference type="ARBA" id="ARBA00023316"/>
    </source>
</evidence>
<name>A0A835H3L5_9MAGN</name>
<keyword evidence="3" id="KW-0134">Cell wall</keyword>
<dbReference type="Proteomes" id="UP000631114">
    <property type="component" value="Unassembled WGS sequence"/>
</dbReference>
<dbReference type="InterPro" id="IPR000743">
    <property type="entry name" value="Glyco_hydro_28"/>
</dbReference>
<dbReference type="GO" id="GO:0004650">
    <property type="term" value="F:polygalacturonase activity"/>
    <property type="evidence" value="ECO:0007669"/>
    <property type="project" value="InterPro"/>
</dbReference>
<gene>
    <name evidence="11" type="ORF">IFM89_017330</name>
</gene>
<feature type="signal peptide" evidence="10">
    <location>
        <begin position="1"/>
        <end position="25"/>
    </location>
</feature>
<evidence type="ECO:0000256" key="5">
    <source>
        <dbReference type="ARBA" id="ARBA00022801"/>
    </source>
</evidence>
<feature type="active site" evidence="8">
    <location>
        <position position="305"/>
    </location>
</feature>
<proteinExistence type="inferred from homology"/>
<dbReference type="GO" id="GO:0071555">
    <property type="term" value="P:cell wall organization"/>
    <property type="evidence" value="ECO:0007669"/>
    <property type="project" value="UniProtKB-KW"/>
</dbReference>
<keyword evidence="5 9" id="KW-0378">Hydrolase</keyword>
<dbReference type="PROSITE" id="PS00502">
    <property type="entry name" value="POLYGALACTURONASE"/>
    <property type="match status" value="1"/>
</dbReference>
<keyword evidence="7" id="KW-0961">Cell wall biogenesis/degradation</keyword>
<keyword evidence="4" id="KW-0964">Secreted</keyword>
<dbReference type="AlphaFoldDB" id="A0A835H3L5"/>
<evidence type="ECO:0000256" key="8">
    <source>
        <dbReference type="PROSITE-ProRule" id="PRU10052"/>
    </source>
</evidence>
<protein>
    <recommendedName>
        <fullName evidence="13">Polygalacturonase</fullName>
    </recommendedName>
</protein>
<keyword evidence="10" id="KW-0732">Signal</keyword>
<dbReference type="GO" id="GO:0005975">
    <property type="term" value="P:carbohydrate metabolic process"/>
    <property type="evidence" value="ECO:0007669"/>
    <property type="project" value="InterPro"/>
</dbReference>
<keyword evidence="6 9" id="KW-0326">Glycosidase</keyword>
<dbReference type="OrthoDB" id="187139at2759"/>
<dbReference type="EMBL" id="JADFTS010000008">
    <property type="protein sequence ID" value="KAF9592760.1"/>
    <property type="molecule type" value="Genomic_DNA"/>
</dbReference>
<keyword evidence="12" id="KW-1185">Reference proteome</keyword>
<dbReference type="Gene3D" id="2.160.20.10">
    <property type="entry name" value="Single-stranded right-handed beta-helix, Pectin lyase-like"/>
    <property type="match status" value="1"/>
</dbReference>
<evidence type="ECO:0008006" key="13">
    <source>
        <dbReference type="Google" id="ProtNLM"/>
    </source>
</evidence>
<evidence type="ECO:0000313" key="12">
    <source>
        <dbReference type="Proteomes" id="UP000631114"/>
    </source>
</evidence>
<evidence type="ECO:0000313" key="11">
    <source>
        <dbReference type="EMBL" id="KAF9592760.1"/>
    </source>
</evidence>